<dbReference type="GO" id="GO:0016887">
    <property type="term" value="F:ATP hydrolysis activity"/>
    <property type="evidence" value="ECO:0007669"/>
    <property type="project" value="InterPro"/>
</dbReference>
<keyword evidence="5" id="KW-0175">Coiled coil</keyword>
<evidence type="ECO:0000256" key="2">
    <source>
        <dbReference type="ARBA" id="ARBA00022448"/>
    </source>
</evidence>
<protein>
    <recommendedName>
        <fullName evidence="6">ABC transporter domain-containing protein</fullName>
    </recommendedName>
</protein>
<evidence type="ECO:0000256" key="4">
    <source>
        <dbReference type="ARBA" id="ARBA00022840"/>
    </source>
</evidence>
<dbReference type="Proteomes" id="UP000092714">
    <property type="component" value="Unassembled WGS sequence"/>
</dbReference>
<dbReference type="PANTHER" id="PTHR42798">
    <property type="entry name" value="LIPOPROTEIN-RELEASING SYSTEM ATP-BINDING PROTEIN LOLD"/>
    <property type="match status" value="1"/>
</dbReference>
<dbReference type="InterPro" id="IPR003439">
    <property type="entry name" value="ABC_transporter-like_ATP-bd"/>
</dbReference>
<dbReference type="Gene3D" id="3.40.50.300">
    <property type="entry name" value="P-loop containing nucleotide triphosphate hydrolases"/>
    <property type="match status" value="1"/>
</dbReference>
<evidence type="ECO:0000256" key="3">
    <source>
        <dbReference type="ARBA" id="ARBA00022741"/>
    </source>
</evidence>
<dbReference type="InterPro" id="IPR027417">
    <property type="entry name" value="P-loop_NTPase"/>
</dbReference>
<comment type="caution">
    <text evidence="7">The sequence shown here is derived from an EMBL/GenBank/DDBJ whole genome shotgun (WGS) entry which is preliminary data.</text>
</comment>
<dbReference type="RefSeq" id="WP_065254822.1">
    <property type="nucleotide sequence ID" value="NZ_JADMZC010000002.1"/>
</dbReference>
<dbReference type="AlphaFoldDB" id="A0A1B8RL05"/>
<dbReference type="PANTHER" id="PTHR42798:SF7">
    <property type="entry name" value="ALPHA-D-RIBOSE 1-METHYLPHOSPHONATE 5-TRIPHOSPHATE SYNTHASE SUBUNIT PHNL"/>
    <property type="match status" value="1"/>
</dbReference>
<dbReference type="Pfam" id="PF00005">
    <property type="entry name" value="ABC_tran"/>
    <property type="match status" value="1"/>
</dbReference>
<dbReference type="GO" id="GO:0005524">
    <property type="term" value="F:ATP binding"/>
    <property type="evidence" value="ECO:0007669"/>
    <property type="project" value="UniProtKB-KW"/>
</dbReference>
<gene>
    <name evidence="7" type="ORF">CP373A1_15985</name>
</gene>
<reference evidence="7 8" key="1">
    <citation type="submission" date="2016-06" db="EMBL/GenBank/DDBJ databases">
        <authorList>
            <person name="Kjaerup R.B."/>
            <person name="Dalgaard T.S."/>
            <person name="Juul-Madsen H.R."/>
        </authorList>
    </citation>
    <scope>NUCLEOTIDE SEQUENCE [LARGE SCALE GENOMIC DNA]</scope>
    <source>
        <strain evidence="7 8">373-A1</strain>
    </source>
</reference>
<dbReference type="InterPro" id="IPR003593">
    <property type="entry name" value="AAA+_ATPase"/>
</dbReference>
<dbReference type="EMBL" id="MAPZ01000033">
    <property type="protein sequence ID" value="OBY09423.1"/>
    <property type="molecule type" value="Genomic_DNA"/>
</dbReference>
<keyword evidence="8" id="KW-1185">Reference proteome</keyword>
<keyword evidence="2" id="KW-0813">Transport</keyword>
<evidence type="ECO:0000313" key="8">
    <source>
        <dbReference type="Proteomes" id="UP000092714"/>
    </source>
</evidence>
<dbReference type="FunFam" id="3.40.50.300:FF:000032">
    <property type="entry name" value="Export ABC transporter ATP-binding protein"/>
    <property type="match status" value="1"/>
</dbReference>
<feature type="coiled-coil region" evidence="5">
    <location>
        <begin position="255"/>
        <end position="282"/>
    </location>
</feature>
<sequence>MGKIIEAKNVIKEYGSFKNPFQALKGINLDIEEGEFLAIMGPSGSGKTTLLNLLATIDQATRGKIYIDGKYIRSYTEKQLSLLRREYISFIFQDCNLLDNLTIRDNITSPLIIMGAEKKECDKRVESVSKRLGIDTILDKYPSECSGGQKQRVAACRALITDPKIIVADEPTGALDTKNSDELLSILRKLNEEDNITIVMVTHDPYIASFSNRVIMIRDGLLDATIENKDNNQTRFYNSILKESARQTIFKDEDAALSIDDYEELLNENKRLKKRIIELEHKEKLNSI</sequence>
<feature type="domain" description="ABC transporter" evidence="6">
    <location>
        <begin position="5"/>
        <end position="244"/>
    </location>
</feature>
<evidence type="ECO:0000256" key="1">
    <source>
        <dbReference type="ARBA" id="ARBA00005417"/>
    </source>
</evidence>
<dbReference type="InterPro" id="IPR017911">
    <property type="entry name" value="MacB-like_ATP-bd"/>
</dbReference>
<dbReference type="GO" id="GO:0098796">
    <property type="term" value="C:membrane protein complex"/>
    <property type="evidence" value="ECO:0007669"/>
    <property type="project" value="UniProtKB-ARBA"/>
</dbReference>
<dbReference type="SUPFAM" id="SSF52540">
    <property type="entry name" value="P-loop containing nucleoside triphosphate hydrolases"/>
    <property type="match status" value="1"/>
</dbReference>
<keyword evidence="4" id="KW-0067">ATP-binding</keyword>
<dbReference type="PROSITE" id="PS50893">
    <property type="entry name" value="ABC_TRANSPORTER_2"/>
    <property type="match status" value="1"/>
</dbReference>
<evidence type="ECO:0000256" key="5">
    <source>
        <dbReference type="SAM" id="Coils"/>
    </source>
</evidence>
<dbReference type="SMART" id="SM00382">
    <property type="entry name" value="AAA"/>
    <property type="match status" value="1"/>
</dbReference>
<name>A0A1B8RL05_9CLOT</name>
<evidence type="ECO:0000259" key="6">
    <source>
        <dbReference type="PROSITE" id="PS50893"/>
    </source>
</evidence>
<evidence type="ECO:0000313" key="7">
    <source>
        <dbReference type="EMBL" id="OBY09423.1"/>
    </source>
</evidence>
<proteinExistence type="inferred from homology"/>
<dbReference type="CDD" id="cd03255">
    <property type="entry name" value="ABC_MJ0796_LolCDE_FtsE"/>
    <property type="match status" value="1"/>
</dbReference>
<dbReference type="eggNOG" id="COG1136">
    <property type="taxonomic scope" value="Bacteria"/>
</dbReference>
<comment type="similarity">
    <text evidence="1">Belongs to the ABC transporter superfamily.</text>
</comment>
<dbReference type="GO" id="GO:0022857">
    <property type="term" value="F:transmembrane transporter activity"/>
    <property type="evidence" value="ECO:0007669"/>
    <property type="project" value="UniProtKB-ARBA"/>
</dbReference>
<keyword evidence="3" id="KW-0547">Nucleotide-binding</keyword>
<organism evidence="7 8">
    <name type="scientific">Clostridium paraputrificum</name>
    <dbReference type="NCBI Taxonomy" id="29363"/>
    <lineage>
        <taxon>Bacteria</taxon>
        <taxon>Bacillati</taxon>
        <taxon>Bacillota</taxon>
        <taxon>Clostridia</taxon>
        <taxon>Eubacteriales</taxon>
        <taxon>Clostridiaceae</taxon>
        <taxon>Clostridium</taxon>
    </lineage>
</organism>
<accession>A0A1B8RL05</accession>